<comment type="caution">
    <text evidence="3">The sequence shown here is derived from an EMBL/GenBank/DDBJ whole genome shotgun (WGS) entry which is preliminary data.</text>
</comment>
<evidence type="ECO:0000256" key="2">
    <source>
        <dbReference type="SAM" id="SignalP"/>
    </source>
</evidence>
<accession>A0A4S4LKG9</accession>
<protein>
    <recommendedName>
        <fullName evidence="5">Hydrophobin</fullName>
    </recommendedName>
</protein>
<keyword evidence="1" id="KW-0472">Membrane</keyword>
<keyword evidence="2" id="KW-0732">Signal</keyword>
<proteinExistence type="predicted"/>
<dbReference type="Proteomes" id="UP000308199">
    <property type="component" value="Unassembled WGS sequence"/>
</dbReference>
<reference evidence="3 4" key="1">
    <citation type="submission" date="2019-02" db="EMBL/GenBank/DDBJ databases">
        <title>Genome sequencing of the rare red list fungi Phellinidium pouzarii.</title>
        <authorList>
            <person name="Buettner E."/>
            <person name="Kellner H."/>
        </authorList>
    </citation>
    <scope>NUCLEOTIDE SEQUENCE [LARGE SCALE GENOMIC DNA]</scope>
    <source>
        <strain evidence="3 4">DSM 108285</strain>
    </source>
</reference>
<evidence type="ECO:0008006" key="5">
    <source>
        <dbReference type="Google" id="ProtNLM"/>
    </source>
</evidence>
<gene>
    <name evidence="3" type="ORF">EW145_g1324</name>
</gene>
<dbReference type="EMBL" id="SGPK01000036">
    <property type="protein sequence ID" value="THH10450.1"/>
    <property type="molecule type" value="Genomic_DNA"/>
</dbReference>
<organism evidence="3 4">
    <name type="scientific">Phellinidium pouzarii</name>
    <dbReference type="NCBI Taxonomy" id="167371"/>
    <lineage>
        <taxon>Eukaryota</taxon>
        <taxon>Fungi</taxon>
        <taxon>Dikarya</taxon>
        <taxon>Basidiomycota</taxon>
        <taxon>Agaricomycotina</taxon>
        <taxon>Agaricomycetes</taxon>
        <taxon>Hymenochaetales</taxon>
        <taxon>Hymenochaetaceae</taxon>
        <taxon>Phellinidium</taxon>
    </lineage>
</organism>
<keyword evidence="4" id="KW-1185">Reference proteome</keyword>
<evidence type="ECO:0000313" key="4">
    <source>
        <dbReference type="Proteomes" id="UP000308199"/>
    </source>
</evidence>
<dbReference type="AlphaFoldDB" id="A0A4S4LKG9"/>
<feature type="chain" id="PRO_5020882452" description="Hydrophobin" evidence="2">
    <location>
        <begin position="21"/>
        <end position="203"/>
    </location>
</feature>
<dbReference type="OrthoDB" id="3265564at2759"/>
<sequence length="203" mass="20359">MRFFGLFTIAAAALAPFVSAAPLVNADAAAVAGVAAGVSARSVNVDAAASVAGRDGTKGCQEILIDLKVKLSVSLEEFTYIKKENATTAVITPILKDVVSIVNAAVVELKALIGEDVSVILCNVNGGGLVAVTVIAGLLADILGLVCGALSLVLSVVADVSILLDVIVLVDGLLECLVPLVLSLASVIVALGLDVVGQVLTIC</sequence>
<keyword evidence="1" id="KW-0812">Transmembrane</keyword>
<evidence type="ECO:0000256" key="1">
    <source>
        <dbReference type="SAM" id="Phobius"/>
    </source>
</evidence>
<feature type="transmembrane region" description="Helical" evidence="1">
    <location>
        <begin position="166"/>
        <end position="191"/>
    </location>
</feature>
<feature type="transmembrane region" description="Helical" evidence="1">
    <location>
        <begin position="128"/>
        <end position="154"/>
    </location>
</feature>
<keyword evidence="1" id="KW-1133">Transmembrane helix</keyword>
<name>A0A4S4LKG9_9AGAM</name>
<evidence type="ECO:0000313" key="3">
    <source>
        <dbReference type="EMBL" id="THH10450.1"/>
    </source>
</evidence>
<feature type="signal peptide" evidence="2">
    <location>
        <begin position="1"/>
        <end position="20"/>
    </location>
</feature>